<sequence length="183" mass="20289">MGREALVVGGSGMLADATIWLAREGYHVSVVGRDRGRLERVANDSSTPDRFTLLDLDYQDSTALLQAMARLQSDRGEMDLVVAWIHQTAPEALSIIQRAFSGQEKAWRLYHVCGSRAWIDPPTVQEVPSCLYRRIILGFVPGEPASRWLTNDEIAGGVVQAIKADRPQSIVGSVEPWEKRPGY</sequence>
<proteinExistence type="predicted"/>
<dbReference type="EMBL" id="CP069127">
    <property type="protein sequence ID" value="QRG69449.1"/>
    <property type="molecule type" value="Genomic_DNA"/>
</dbReference>
<dbReference type="Proteomes" id="UP000596248">
    <property type="component" value="Chromosome"/>
</dbReference>
<dbReference type="RefSeq" id="WP_203356440.1">
    <property type="nucleotide sequence ID" value="NZ_CP069127.1"/>
</dbReference>
<dbReference type="Gene3D" id="3.40.50.720">
    <property type="entry name" value="NAD(P)-binding Rossmann-like Domain"/>
    <property type="match status" value="1"/>
</dbReference>
<dbReference type="InterPro" id="IPR036291">
    <property type="entry name" value="NAD(P)-bd_dom_sf"/>
</dbReference>
<name>A0ABX7FUQ8_BRECH</name>
<protein>
    <submittedName>
        <fullName evidence="1">Short-chain dehydrogenase</fullName>
    </submittedName>
</protein>
<keyword evidence="2" id="KW-1185">Reference proteome</keyword>
<dbReference type="SUPFAM" id="SSF51735">
    <property type="entry name" value="NAD(P)-binding Rossmann-fold domains"/>
    <property type="match status" value="1"/>
</dbReference>
<evidence type="ECO:0000313" key="2">
    <source>
        <dbReference type="Proteomes" id="UP000596248"/>
    </source>
</evidence>
<gene>
    <name evidence="1" type="ORF">JNE38_10120</name>
</gene>
<reference evidence="1 2" key="1">
    <citation type="submission" date="2021-01" db="EMBL/GenBank/DDBJ databases">
        <title>Identification of strong promoters based on the transcriptome of Brevibacillus choshinensis.</title>
        <authorList>
            <person name="Yao D."/>
            <person name="Zhang K."/>
            <person name="Wu J."/>
        </authorList>
    </citation>
    <scope>NUCLEOTIDE SEQUENCE [LARGE SCALE GENOMIC DNA]</scope>
    <source>
        <strain evidence="1 2">HPD31-SP3</strain>
    </source>
</reference>
<accession>A0ABX7FUQ8</accession>
<evidence type="ECO:0000313" key="1">
    <source>
        <dbReference type="EMBL" id="QRG69449.1"/>
    </source>
</evidence>
<dbReference type="NCBIfam" id="NF006168">
    <property type="entry name" value="PRK08309.1"/>
    <property type="match status" value="1"/>
</dbReference>
<organism evidence="1 2">
    <name type="scientific">Brevibacillus choshinensis</name>
    <dbReference type="NCBI Taxonomy" id="54911"/>
    <lineage>
        <taxon>Bacteria</taxon>
        <taxon>Bacillati</taxon>
        <taxon>Bacillota</taxon>
        <taxon>Bacilli</taxon>
        <taxon>Bacillales</taxon>
        <taxon>Paenibacillaceae</taxon>
        <taxon>Brevibacillus</taxon>
    </lineage>
</organism>